<dbReference type="GO" id="GO:0016051">
    <property type="term" value="P:carbohydrate biosynthetic process"/>
    <property type="evidence" value="ECO:0007669"/>
    <property type="project" value="InterPro"/>
</dbReference>
<dbReference type="PROSITE" id="PS50844">
    <property type="entry name" value="AFP_LIKE"/>
    <property type="match status" value="1"/>
</dbReference>
<dbReference type="SUPFAM" id="SSF51269">
    <property type="entry name" value="AFP III-like domain"/>
    <property type="match status" value="1"/>
</dbReference>
<accession>A0A6N7QTH8</accession>
<proteinExistence type="predicted"/>
<organism evidence="2 3">
    <name type="scientific">Gracilibacillus thailandensis</name>
    <dbReference type="NCBI Taxonomy" id="563735"/>
    <lineage>
        <taxon>Bacteria</taxon>
        <taxon>Bacillati</taxon>
        <taxon>Bacillota</taxon>
        <taxon>Bacilli</taxon>
        <taxon>Bacillales</taxon>
        <taxon>Bacillaceae</taxon>
        <taxon>Gracilibacillus</taxon>
    </lineage>
</organism>
<comment type="caution">
    <text evidence="2">The sequence shown here is derived from an EMBL/GenBank/DDBJ whole genome shotgun (WGS) entry which is preliminary data.</text>
</comment>
<keyword evidence="2" id="KW-0808">Transferase</keyword>
<sequence>MKEVTIHNRKIGTDYEPFVIAEMSGNHNQSLERALEIVEAAAKAGADALKIQTYTADTMTLEVEKGDFVISDPNSPWANKSLYNLYQEAYTPWEWHQSIFDRCQELGMIAFSSPFDETAVDYLESLHVPCYKIASFECTDIPLIRKVARTKKPMIISTGMCTVAEIEETVQAAKEEGCKEIIILKCTSTYPATPENSHIKTIPHMKELFQCPIGLSDHTLGSGVAVASVALGASVIEKHFTLSRQDGGVDAPFSLEPEEFHLLVQETKRAWQAMGKVQYGPTKAEYQSKKYRRSIYVTENVKKGEPLTRDNIRVIRPGFGLAPKYYEMCLGKTVNQPIEKGTPLSWDFI</sequence>
<dbReference type="SMART" id="SM00858">
    <property type="entry name" value="SAF"/>
    <property type="match status" value="1"/>
</dbReference>
<dbReference type="Pfam" id="PF08666">
    <property type="entry name" value="SAF"/>
    <property type="match status" value="1"/>
</dbReference>
<dbReference type="Gene3D" id="3.90.1210.10">
    <property type="entry name" value="Antifreeze-like/N-acetylneuraminic acid synthase C-terminal domain"/>
    <property type="match status" value="1"/>
</dbReference>
<dbReference type="PANTHER" id="PTHR42966">
    <property type="entry name" value="N-ACETYLNEURAMINATE SYNTHASE"/>
    <property type="match status" value="1"/>
</dbReference>
<evidence type="ECO:0000313" key="2">
    <source>
        <dbReference type="EMBL" id="MRI65328.1"/>
    </source>
</evidence>
<dbReference type="NCBIfam" id="TIGR03586">
    <property type="entry name" value="PseI"/>
    <property type="match status" value="1"/>
</dbReference>
<dbReference type="PANTHER" id="PTHR42966:SF2">
    <property type="entry name" value="PSEUDAMINIC ACID SYNTHASE"/>
    <property type="match status" value="1"/>
</dbReference>
<dbReference type="InterPro" id="IPR013785">
    <property type="entry name" value="Aldolase_TIM"/>
</dbReference>
<dbReference type="CDD" id="cd11615">
    <property type="entry name" value="SAF_NeuB_like"/>
    <property type="match status" value="1"/>
</dbReference>
<dbReference type="GO" id="GO:0047444">
    <property type="term" value="F:N-acylneuraminate-9-phosphate synthase activity"/>
    <property type="evidence" value="ECO:0007669"/>
    <property type="project" value="TreeGrafter"/>
</dbReference>
<dbReference type="Gene3D" id="3.20.20.70">
    <property type="entry name" value="Aldolase class I"/>
    <property type="match status" value="1"/>
</dbReference>
<dbReference type="InterPro" id="IPR020030">
    <property type="entry name" value="Pseudaminic_synth_PseI"/>
</dbReference>
<evidence type="ECO:0000313" key="3">
    <source>
        <dbReference type="Proteomes" id="UP000435187"/>
    </source>
</evidence>
<keyword evidence="3" id="KW-1185">Reference proteome</keyword>
<dbReference type="EMBL" id="WJEE01000003">
    <property type="protein sequence ID" value="MRI65328.1"/>
    <property type="molecule type" value="Genomic_DNA"/>
</dbReference>
<gene>
    <name evidence="2" type="primary">pseI</name>
    <name evidence="2" type="ORF">GH885_03075</name>
</gene>
<reference evidence="2 3" key="1">
    <citation type="submission" date="2019-10" db="EMBL/GenBank/DDBJ databases">
        <title>Gracilibacillus salitolerans sp. nov., a moderate halophile isolated from a saline soil in northwest China.</title>
        <authorList>
            <person name="Gan L."/>
        </authorList>
    </citation>
    <scope>NUCLEOTIDE SEQUENCE [LARGE SCALE GENOMIC DNA]</scope>
    <source>
        <strain evidence="2 3">TP2-8</strain>
    </source>
</reference>
<dbReference type="InterPro" id="IPR057736">
    <property type="entry name" value="SAF_PseI/NeuA/NeuB"/>
</dbReference>
<dbReference type="SUPFAM" id="SSF51569">
    <property type="entry name" value="Aldolase"/>
    <property type="match status" value="1"/>
</dbReference>
<protein>
    <submittedName>
        <fullName evidence="2">Pseudaminic acid synthase</fullName>
        <ecNumber evidence="2">2.5.1.97</ecNumber>
    </submittedName>
</protein>
<feature type="domain" description="AFP-like" evidence="1">
    <location>
        <begin position="294"/>
        <end position="349"/>
    </location>
</feature>
<evidence type="ECO:0000259" key="1">
    <source>
        <dbReference type="PROSITE" id="PS50844"/>
    </source>
</evidence>
<dbReference type="InterPro" id="IPR036732">
    <property type="entry name" value="AFP_Neu5c_C_sf"/>
</dbReference>
<dbReference type="InterPro" id="IPR051690">
    <property type="entry name" value="PseI-like"/>
</dbReference>
<dbReference type="AlphaFoldDB" id="A0A6N7QTH8"/>
<dbReference type="RefSeq" id="WP_153834173.1">
    <property type="nucleotide sequence ID" value="NZ_JBHUMW010000002.1"/>
</dbReference>
<dbReference type="EC" id="2.5.1.97" evidence="2"/>
<dbReference type="Pfam" id="PF03102">
    <property type="entry name" value="NeuB"/>
    <property type="match status" value="1"/>
</dbReference>
<dbReference type="InterPro" id="IPR013132">
    <property type="entry name" value="PseI/NeuA/B-like_N"/>
</dbReference>
<dbReference type="Proteomes" id="UP000435187">
    <property type="component" value="Unassembled WGS sequence"/>
</dbReference>
<dbReference type="InterPro" id="IPR013974">
    <property type="entry name" value="SAF"/>
</dbReference>
<dbReference type="InterPro" id="IPR006190">
    <property type="entry name" value="SAF_AFP_Neu5Ac"/>
</dbReference>
<name>A0A6N7QTH8_9BACI</name>